<feature type="domain" description="STAS" evidence="1">
    <location>
        <begin position="13"/>
        <end position="92"/>
    </location>
</feature>
<evidence type="ECO:0000313" key="2">
    <source>
        <dbReference type="EMBL" id="CAA9400571.1"/>
    </source>
</evidence>
<dbReference type="InterPro" id="IPR002645">
    <property type="entry name" value="STAS_dom"/>
</dbReference>
<dbReference type="AlphaFoldDB" id="A0A6J4P089"/>
<dbReference type="GO" id="GO:0043856">
    <property type="term" value="F:anti-sigma factor antagonist activity"/>
    <property type="evidence" value="ECO:0007669"/>
    <property type="project" value="TreeGrafter"/>
</dbReference>
<gene>
    <name evidence="2" type="ORF">AVDCRST_MAG66-1453</name>
</gene>
<evidence type="ECO:0000259" key="1">
    <source>
        <dbReference type="PROSITE" id="PS50801"/>
    </source>
</evidence>
<dbReference type="SUPFAM" id="SSF52091">
    <property type="entry name" value="SpoIIaa-like"/>
    <property type="match status" value="1"/>
</dbReference>
<dbReference type="Gene3D" id="3.30.750.24">
    <property type="entry name" value="STAS domain"/>
    <property type="match status" value="1"/>
</dbReference>
<dbReference type="InterPro" id="IPR036513">
    <property type="entry name" value="STAS_dom_sf"/>
</dbReference>
<protein>
    <recommendedName>
        <fullName evidence="1">STAS domain-containing protein</fullName>
    </recommendedName>
</protein>
<dbReference type="Pfam" id="PF01740">
    <property type="entry name" value="STAS"/>
    <property type="match status" value="1"/>
</dbReference>
<sequence>MPALDITCCHLRDVTLLGVVGEIDLATEPTLRAALQPLPDEHLIIDLTAVGFISAGGARCLLDTHDQLRAAHHTLVIIESPPVRRITTITGLHRTLQTAGDRTAARALLSAGRHAPSG</sequence>
<proteinExistence type="predicted"/>
<name>A0A6J4P089_9PSEU</name>
<accession>A0A6J4P089</accession>
<dbReference type="PROSITE" id="PS50801">
    <property type="entry name" value="STAS"/>
    <property type="match status" value="1"/>
</dbReference>
<organism evidence="2">
    <name type="scientific">uncultured Pseudonocardia sp</name>
    <dbReference type="NCBI Taxonomy" id="211455"/>
    <lineage>
        <taxon>Bacteria</taxon>
        <taxon>Bacillati</taxon>
        <taxon>Actinomycetota</taxon>
        <taxon>Actinomycetes</taxon>
        <taxon>Pseudonocardiales</taxon>
        <taxon>Pseudonocardiaceae</taxon>
        <taxon>Pseudonocardia</taxon>
        <taxon>environmental samples</taxon>
    </lineage>
</organism>
<reference evidence="2" key="1">
    <citation type="submission" date="2020-02" db="EMBL/GenBank/DDBJ databases">
        <authorList>
            <person name="Meier V. D."/>
        </authorList>
    </citation>
    <scope>NUCLEOTIDE SEQUENCE</scope>
    <source>
        <strain evidence="2">AVDCRST_MAG66</strain>
    </source>
</reference>
<dbReference type="CDD" id="cd07043">
    <property type="entry name" value="STAS_anti-anti-sigma_factors"/>
    <property type="match status" value="1"/>
</dbReference>
<dbReference type="EMBL" id="CADCUS010000213">
    <property type="protein sequence ID" value="CAA9400571.1"/>
    <property type="molecule type" value="Genomic_DNA"/>
</dbReference>
<dbReference type="PANTHER" id="PTHR33495:SF2">
    <property type="entry name" value="ANTI-SIGMA FACTOR ANTAGONIST TM_1081-RELATED"/>
    <property type="match status" value="1"/>
</dbReference>
<dbReference type="PANTHER" id="PTHR33495">
    <property type="entry name" value="ANTI-SIGMA FACTOR ANTAGONIST TM_1081-RELATED-RELATED"/>
    <property type="match status" value="1"/>
</dbReference>